<dbReference type="Proteomes" id="UP000190460">
    <property type="component" value="Unassembled WGS sequence"/>
</dbReference>
<reference evidence="2 3" key="1">
    <citation type="submission" date="2017-02" db="EMBL/GenBank/DDBJ databases">
        <authorList>
            <person name="Peterson S.W."/>
        </authorList>
    </citation>
    <scope>NUCLEOTIDE SEQUENCE [LARGE SCALE GENOMIC DNA]</scope>
    <source>
        <strain evidence="2 3">ATCC 49788</strain>
    </source>
</reference>
<accession>A0A1T4XTX8</accession>
<dbReference type="OrthoDB" id="2656488at2"/>
<feature type="domain" description="GIY-YIG" evidence="1">
    <location>
        <begin position="49"/>
        <end position="122"/>
    </location>
</feature>
<dbReference type="PROSITE" id="PS50164">
    <property type="entry name" value="GIY_YIG"/>
    <property type="match status" value="1"/>
</dbReference>
<protein>
    <recommendedName>
        <fullName evidence="1">GIY-YIG domain-containing protein</fullName>
    </recommendedName>
</protein>
<dbReference type="CDD" id="cd10447">
    <property type="entry name" value="GIY-YIG_unchar_2"/>
    <property type="match status" value="1"/>
</dbReference>
<keyword evidence="3" id="KW-1185">Reference proteome</keyword>
<sequence length="302" mass="34444">MQSPFSITVFATTGDPQGIRHVDKSNWSGYGVVFSKELFAHLKYEPGFNQAGVYVLVGNAAEETIYIGEADPLGERLRKHVANKEGWDWGIYFFDQNHKIGKTEVQFLEHALVSLAQQYNRAVLLNKNTPLSPTMSPVARATAQAFFADMLLILPMLGINAFTPPKPEDKLTEWQRRLLASQQLTLEAFDTLVVPVKEEGMQQRFLEAKQWFAVRIQQKHLHKLKHLAAYQVAPVSAITHIADIEKIEPYENTGKYLISFRQQASMIKPVLRREGCQLSMQTPRYALRDTILAAKYLDQIWR</sequence>
<organism evidence="2 3">
    <name type="scientific">Thiothrix eikelboomii</name>
    <dbReference type="NCBI Taxonomy" id="92487"/>
    <lineage>
        <taxon>Bacteria</taxon>
        <taxon>Pseudomonadati</taxon>
        <taxon>Pseudomonadota</taxon>
        <taxon>Gammaproteobacteria</taxon>
        <taxon>Thiotrichales</taxon>
        <taxon>Thiotrichaceae</taxon>
        <taxon>Thiothrix</taxon>
    </lineage>
</organism>
<dbReference type="STRING" id="92487.SAMN02745130_03456"/>
<evidence type="ECO:0000313" key="3">
    <source>
        <dbReference type="Proteomes" id="UP000190460"/>
    </source>
</evidence>
<gene>
    <name evidence="2" type="ORF">SAMN02745130_03456</name>
</gene>
<proteinExistence type="predicted"/>
<dbReference type="EMBL" id="FUYB01000023">
    <property type="protein sequence ID" value="SKA93016.1"/>
    <property type="molecule type" value="Genomic_DNA"/>
</dbReference>
<evidence type="ECO:0000259" key="1">
    <source>
        <dbReference type="PROSITE" id="PS50164"/>
    </source>
</evidence>
<dbReference type="RefSeq" id="WP_078923893.1">
    <property type="nucleotide sequence ID" value="NZ_FUYB01000023.1"/>
</dbReference>
<dbReference type="AlphaFoldDB" id="A0A1T4XTX8"/>
<evidence type="ECO:0000313" key="2">
    <source>
        <dbReference type="EMBL" id="SKA93016.1"/>
    </source>
</evidence>
<name>A0A1T4XTX8_9GAMM</name>
<dbReference type="InterPro" id="IPR000305">
    <property type="entry name" value="GIY-YIG_endonuc"/>
</dbReference>